<evidence type="ECO:0000313" key="3">
    <source>
        <dbReference type="Proteomes" id="UP000075243"/>
    </source>
</evidence>
<gene>
    <name evidence="2" type="ORF">KK1_005019</name>
</gene>
<sequence>MTLPKCVASFSLRANQKWLEFFGSSKPRLRTKLVSNSDFERSNNGTEYTSEKFNQFCEDSGIEHQLIAPYTPQQNGVCERRNRYILEMTRCMLYEKNLPKEYWEEAASTTVFLHNRLPTKALNNKTPFDVWYGYKPSLKFLKIFGCLCFTHVPQSKRDKLDKRALPGIFIGYCTVRKPIKSFSHKLEK</sequence>
<keyword evidence="3" id="KW-1185">Reference proteome</keyword>
<dbReference type="PANTHER" id="PTHR42648">
    <property type="entry name" value="TRANSPOSASE, PUTATIVE-RELATED"/>
    <property type="match status" value="1"/>
</dbReference>
<evidence type="ECO:0000259" key="1">
    <source>
        <dbReference type="PROSITE" id="PS50994"/>
    </source>
</evidence>
<dbReference type="SUPFAM" id="SSF53098">
    <property type="entry name" value="Ribonuclease H-like"/>
    <property type="match status" value="1"/>
</dbReference>
<dbReference type="Proteomes" id="UP000075243">
    <property type="component" value="Chromosome 2"/>
</dbReference>
<dbReference type="AlphaFoldDB" id="A0A151TZG1"/>
<dbReference type="InterPro" id="IPR001584">
    <property type="entry name" value="Integrase_cat-core"/>
</dbReference>
<protein>
    <submittedName>
        <fullName evidence="2">Retrovirus-related Pol polyprotein from transposon TNT 1-94</fullName>
    </submittedName>
</protein>
<dbReference type="OMA" id="ICHEYTI"/>
<evidence type="ECO:0000313" key="2">
    <source>
        <dbReference type="EMBL" id="KYP72430.1"/>
    </source>
</evidence>
<organism evidence="2 3">
    <name type="scientific">Cajanus cajan</name>
    <name type="common">Pigeon pea</name>
    <name type="synonym">Cajanus indicus</name>
    <dbReference type="NCBI Taxonomy" id="3821"/>
    <lineage>
        <taxon>Eukaryota</taxon>
        <taxon>Viridiplantae</taxon>
        <taxon>Streptophyta</taxon>
        <taxon>Embryophyta</taxon>
        <taxon>Tracheophyta</taxon>
        <taxon>Spermatophyta</taxon>
        <taxon>Magnoliopsida</taxon>
        <taxon>eudicotyledons</taxon>
        <taxon>Gunneridae</taxon>
        <taxon>Pentapetalae</taxon>
        <taxon>rosids</taxon>
        <taxon>fabids</taxon>
        <taxon>Fabales</taxon>
        <taxon>Fabaceae</taxon>
        <taxon>Papilionoideae</taxon>
        <taxon>50 kb inversion clade</taxon>
        <taxon>NPAAA clade</taxon>
        <taxon>indigoferoid/millettioid clade</taxon>
        <taxon>Phaseoleae</taxon>
        <taxon>Cajanus</taxon>
    </lineage>
</organism>
<dbReference type="Pfam" id="PF25597">
    <property type="entry name" value="SH3_retrovirus"/>
    <property type="match status" value="1"/>
</dbReference>
<dbReference type="PANTHER" id="PTHR42648:SF18">
    <property type="entry name" value="RETROTRANSPOSON, UNCLASSIFIED-LIKE PROTEIN"/>
    <property type="match status" value="1"/>
</dbReference>
<reference evidence="2 3" key="1">
    <citation type="journal article" date="2012" name="Nat. Biotechnol.">
        <title>Draft genome sequence of pigeonpea (Cajanus cajan), an orphan legume crop of resource-poor farmers.</title>
        <authorList>
            <person name="Varshney R.K."/>
            <person name="Chen W."/>
            <person name="Li Y."/>
            <person name="Bharti A.K."/>
            <person name="Saxena R.K."/>
            <person name="Schlueter J.A."/>
            <person name="Donoghue M.T."/>
            <person name="Azam S."/>
            <person name="Fan G."/>
            <person name="Whaley A.M."/>
            <person name="Farmer A.D."/>
            <person name="Sheridan J."/>
            <person name="Iwata A."/>
            <person name="Tuteja R."/>
            <person name="Penmetsa R.V."/>
            <person name="Wu W."/>
            <person name="Upadhyaya H.D."/>
            <person name="Yang S.P."/>
            <person name="Shah T."/>
            <person name="Saxena K.B."/>
            <person name="Michael T."/>
            <person name="McCombie W.R."/>
            <person name="Yang B."/>
            <person name="Zhang G."/>
            <person name="Yang H."/>
            <person name="Wang J."/>
            <person name="Spillane C."/>
            <person name="Cook D.R."/>
            <person name="May G.D."/>
            <person name="Xu X."/>
            <person name="Jackson S.A."/>
        </authorList>
    </citation>
    <scope>NUCLEOTIDE SEQUENCE [LARGE SCALE GENOMIC DNA]</scope>
    <source>
        <strain evidence="3">cv. Asha</strain>
    </source>
</reference>
<dbReference type="EMBL" id="CM003604">
    <property type="protein sequence ID" value="KYP72430.1"/>
    <property type="molecule type" value="Genomic_DNA"/>
</dbReference>
<dbReference type="InterPro" id="IPR039537">
    <property type="entry name" value="Retrotran_Ty1/copia-like"/>
</dbReference>
<dbReference type="Gramene" id="C.cajan_04898.t">
    <property type="protein sequence ID" value="C.cajan_04898.t.cds1"/>
    <property type="gene ID" value="C.cajan_04898"/>
</dbReference>
<dbReference type="Gene3D" id="3.30.420.10">
    <property type="entry name" value="Ribonuclease H-like superfamily/Ribonuclease H"/>
    <property type="match status" value="1"/>
</dbReference>
<dbReference type="InterPro" id="IPR057670">
    <property type="entry name" value="SH3_retrovirus"/>
</dbReference>
<feature type="domain" description="Integrase catalytic" evidence="1">
    <location>
        <begin position="42"/>
        <end position="135"/>
    </location>
</feature>
<name>A0A151TZG1_CAJCA</name>
<dbReference type="GO" id="GO:0015074">
    <property type="term" value="P:DNA integration"/>
    <property type="evidence" value="ECO:0007669"/>
    <property type="project" value="InterPro"/>
</dbReference>
<proteinExistence type="predicted"/>
<dbReference type="GO" id="GO:0003676">
    <property type="term" value="F:nucleic acid binding"/>
    <property type="evidence" value="ECO:0007669"/>
    <property type="project" value="InterPro"/>
</dbReference>
<dbReference type="PROSITE" id="PS50994">
    <property type="entry name" value="INTEGRASE"/>
    <property type="match status" value="1"/>
</dbReference>
<dbReference type="InterPro" id="IPR036397">
    <property type="entry name" value="RNaseH_sf"/>
</dbReference>
<accession>A0A151TZG1</accession>
<dbReference type="InterPro" id="IPR012337">
    <property type="entry name" value="RNaseH-like_sf"/>
</dbReference>